<keyword evidence="1" id="KW-0812">Transmembrane</keyword>
<name>A0A0A2C017_PROMR</name>
<dbReference type="EMBL" id="JNAX01000015">
    <property type="protein sequence ID" value="KGG19643.1"/>
    <property type="molecule type" value="Genomic_DNA"/>
</dbReference>
<proteinExistence type="predicted"/>
<comment type="caution">
    <text evidence="2">The sequence shown here is derived from an EMBL/GenBank/DDBJ whole genome shotgun (WGS) entry which is preliminary data.</text>
</comment>
<dbReference type="AlphaFoldDB" id="A0A0A2C017"/>
<gene>
    <name evidence="2" type="ORF">EV03_2028</name>
</gene>
<evidence type="ECO:0000313" key="2">
    <source>
        <dbReference type="EMBL" id="KGG19643.1"/>
    </source>
</evidence>
<dbReference type="PANTHER" id="PTHR34214:SF3">
    <property type="entry name" value="PROTEIN CONSERVED IN THE GREEN LINEAGE AND DIATOMS 27, CHLOROPLASTIC"/>
    <property type="match status" value="1"/>
</dbReference>
<evidence type="ECO:0000256" key="1">
    <source>
        <dbReference type="SAM" id="Phobius"/>
    </source>
</evidence>
<feature type="transmembrane region" description="Helical" evidence="1">
    <location>
        <begin position="69"/>
        <end position="90"/>
    </location>
</feature>
<reference evidence="3" key="1">
    <citation type="journal article" date="2014" name="Sci. Data">
        <title>Genomes of diverse isolates of the marine cyanobacterium Prochlorococcus.</title>
        <authorList>
            <person name="Biller S."/>
            <person name="Berube P."/>
            <person name="Thompson J."/>
            <person name="Kelly L."/>
            <person name="Roggensack S."/>
            <person name="Awad L."/>
            <person name="Roache-Johnson K."/>
            <person name="Ding H."/>
            <person name="Giovannoni S.J."/>
            <person name="Moore L.R."/>
            <person name="Chisholm S.W."/>
        </authorList>
    </citation>
    <scope>NUCLEOTIDE SEQUENCE [LARGE SCALE GENOMIC DNA]</scope>
    <source>
        <strain evidence="3">PAC1</strain>
    </source>
</reference>
<keyword evidence="1" id="KW-0472">Membrane</keyword>
<organism evidence="2 3">
    <name type="scientific">Prochlorococcus marinus str. PAC1</name>
    <dbReference type="NCBI Taxonomy" id="59924"/>
    <lineage>
        <taxon>Bacteria</taxon>
        <taxon>Bacillati</taxon>
        <taxon>Cyanobacteriota</taxon>
        <taxon>Cyanophyceae</taxon>
        <taxon>Synechococcales</taxon>
        <taxon>Prochlorococcaceae</taxon>
        <taxon>Prochlorococcus</taxon>
    </lineage>
</organism>
<accession>A0A0A2C017</accession>
<feature type="transmembrane region" description="Helical" evidence="1">
    <location>
        <begin position="144"/>
        <end position="164"/>
    </location>
</feature>
<dbReference type="InterPro" id="IPR009631">
    <property type="entry name" value="CGLD27-like"/>
</dbReference>
<dbReference type="Pfam" id="PF06799">
    <property type="entry name" value="CGLD27-like"/>
    <property type="match status" value="1"/>
</dbReference>
<feature type="transmembrane region" description="Helical" evidence="1">
    <location>
        <begin position="37"/>
        <end position="57"/>
    </location>
</feature>
<protein>
    <submittedName>
        <fullName evidence="2">Putative membrane protein Ycf36</fullName>
    </submittedName>
</protein>
<sequence>MNKIICPVPLNQRPLNEFNSIRNSWIISWPFLERIIFYRKLTFSWLIITPVCLTISYGSDYLKNNLFELIFISLTASLAFPILLLFRQWLSWVYIYKRLNSENIEYEESGWYDGQTWEKPIDWRAKDLLIAQYQIKPVLNHLEVIIVLLISVIISSLLFILSLMN</sequence>
<evidence type="ECO:0000313" key="3">
    <source>
        <dbReference type="Proteomes" id="UP000030392"/>
    </source>
</evidence>
<dbReference type="Proteomes" id="UP000030392">
    <property type="component" value="Unassembled WGS sequence"/>
</dbReference>
<dbReference type="PANTHER" id="PTHR34214">
    <property type="match status" value="1"/>
</dbReference>
<dbReference type="RefSeq" id="WP_036907355.1">
    <property type="nucleotide sequence ID" value="NZ_JNAX01000015.1"/>
</dbReference>
<keyword evidence="1" id="KW-1133">Transmembrane helix</keyword>